<gene>
    <name evidence="1" type="ORF">HCT46_07445</name>
</gene>
<reference evidence="1" key="1">
    <citation type="submission" date="2020-03" db="EMBL/GenBank/DDBJ databases">
        <title>Spirochaetal bacteria isolated from arthropods constitute a novel genus Entomospira genus novum within the order Spirochaetales.</title>
        <authorList>
            <person name="Grana-Miraglia L."/>
            <person name="Sikutova S."/>
            <person name="Fingerle V."/>
            <person name="Sing A."/>
            <person name="Castillo-Ramirez S."/>
            <person name="Margos G."/>
            <person name="Rudolf I."/>
        </authorList>
    </citation>
    <scope>NUCLEOTIDE SEQUENCE</scope>
    <source>
        <strain evidence="1">BR208</strain>
    </source>
</reference>
<dbReference type="AlphaFoldDB" id="A0A968KTJ6"/>
<name>A0A968KTJ6_9SPIO</name>
<dbReference type="RefSeq" id="WP_167704481.1">
    <property type="nucleotide sequence ID" value="NZ_CP118171.1"/>
</dbReference>
<keyword evidence="2" id="KW-1185">Reference proteome</keyword>
<organism evidence="1 2">
    <name type="scientific">Entomospira nematocerorum</name>
    <dbReference type="NCBI Taxonomy" id="2719987"/>
    <lineage>
        <taxon>Bacteria</taxon>
        <taxon>Pseudomonadati</taxon>
        <taxon>Spirochaetota</taxon>
        <taxon>Spirochaetia</taxon>
        <taxon>Spirochaetales</taxon>
        <taxon>Spirochaetaceae</taxon>
        <taxon>Entomospira</taxon>
    </lineage>
</organism>
<protein>
    <submittedName>
        <fullName evidence="1">Uncharacterized protein</fullName>
    </submittedName>
</protein>
<dbReference type="Proteomes" id="UP000752013">
    <property type="component" value="Unassembled WGS sequence"/>
</dbReference>
<evidence type="ECO:0000313" key="2">
    <source>
        <dbReference type="Proteomes" id="UP000752013"/>
    </source>
</evidence>
<sequence>MEHSRYPSTRAKDKKLDAWVNEPIQVYKEEKETEEIVNVSAYLPRSAYDQIIRDVLPQLYGKKMGKNGKPRKPTMADYIRDLVLDDLSKKKEIY</sequence>
<dbReference type="EMBL" id="JAATLK010000004">
    <property type="protein sequence ID" value="NIZ47745.1"/>
    <property type="molecule type" value="Genomic_DNA"/>
</dbReference>
<comment type="caution">
    <text evidence="1">The sequence shown here is derived from an EMBL/GenBank/DDBJ whole genome shotgun (WGS) entry which is preliminary data.</text>
</comment>
<proteinExistence type="predicted"/>
<accession>A0A968KTJ6</accession>
<evidence type="ECO:0000313" key="1">
    <source>
        <dbReference type="EMBL" id="NIZ47745.1"/>
    </source>
</evidence>